<evidence type="ECO:0000313" key="1">
    <source>
        <dbReference type="EMBL" id="TQN49154.1"/>
    </source>
</evidence>
<proteinExistence type="predicted"/>
<reference evidence="1 2" key="1">
    <citation type="submission" date="2019-03" db="EMBL/GenBank/DDBJ databases">
        <title>New insights into Acidothiobacillus thiooxidans sulfur metabolism through coupled gene expression, solution geochemistry, microscopy and spectroscopy analyses.</title>
        <authorList>
            <person name="Camacho D."/>
            <person name="Frazao R."/>
            <person name="Fouillen A."/>
            <person name="Nanci A."/>
            <person name="Lang B.F."/>
            <person name="Apte S.C."/>
            <person name="Baron C."/>
            <person name="Warren L.A."/>
        </authorList>
    </citation>
    <scope>NUCLEOTIDE SEQUENCE [LARGE SCALE GENOMIC DNA]</scope>
    <source>
        <strain evidence="1 2">ATCC 19377</strain>
    </source>
</reference>
<dbReference type="AlphaFoldDB" id="A0A543PYI0"/>
<accession>A0A543PYI0</accession>
<dbReference type="RefSeq" id="WP_142090277.1">
    <property type="nucleotide sequence ID" value="NZ_SZUV01000014.1"/>
</dbReference>
<organism evidence="1 2">
    <name type="scientific">Acidithiobacillus thiooxidans ATCC 19377</name>
    <dbReference type="NCBI Taxonomy" id="637390"/>
    <lineage>
        <taxon>Bacteria</taxon>
        <taxon>Pseudomonadati</taxon>
        <taxon>Pseudomonadota</taxon>
        <taxon>Acidithiobacillia</taxon>
        <taxon>Acidithiobacillales</taxon>
        <taxon>Acidithiobacillaceae</taxon>
        <taxon>Acidithiobacillus</taxon>
    </lineage>
</organism>
<name>A0A543PYI0_ACITH</name>
<gene>
    <name evidence="1" type="ORF">DLNHIDIE_03533</name>
</gene>
<evidence type="ECO:0000313" key="2">
    <source>
        <dbReference type="Proteomes" id="UP000315403"/>
    </source>
</evidence>
<dbReference type="EMBL" id="SZUV01000014">
    <property type="protein sequence ID" value="TQN49154.1"/>
    <property type="molecule type" value="Genomic_DNA"/>
</dbReference>
<comment type="caution">
    <text evidence="1">The sequence shown here is derived from an EMBL/GenBank/DDBJ whole genome shotgun (WGS) entry which is preliminary data.</text>
</comment>
<protein>
    <submittedName>
        <fullName evidence="1">Uncharacterized protein</fullName>
    </submittedName>
</protein>
<sequence length="71" mass="7972">MAMTVAERQAKYREKALKDPDGLLLTRVQTMLSPPAAANLGRLQKVTGWTQRQCIQEAITRLAKELNCDTE</sequence>
<dbReference type="Proteomes" id="UP000315403">
    <property type="component" value="Unassembled WGS sequence"/>
</dbReference>